<accession>A0A6F8Y273</accession>
<dbReference type="KEGG" id="pfla:Pflav_066160"/>
<protein>
    <submittedName>
        <fullName evidence="1">Uncharacterized protein</fullName>
    </submittedName>
</protein>
<dbReference type="EMBL" id="AP022870">
    <property type="protein sequence ID" value="BCB80206.1"/>
    <property type="molecule type" value="Genomic_DNA"/>
</dbReference>
<dbReference type="Proteomes" id="UP000502508">
    <property type="component" value="Chromosome"/>
</dbReference>
<dbReference type="AlphaFoldDB" id="A0A6F8Y273"/>
<keyword evidence="2" id="KW-1185">Reference proteome</keyword>
<sequence>MLQGQRRAAGTADGLHAQLRGGAAGGRAAAATFRGVPVAGAALGAALDAARSWAVSVPSWFPTRYALATIAAITPATITTIRTLDWMAPVRAWVSPASGASWLTGTALRIKLS</sequence>
<organism evidence="1 2">
    <name type="scientific">Phytohabitans flavus</name>
    <dbReference type="NCBI Taxonomy" id="1076124"/>
    <lineage>
        <taxon>Bacteria</taxon>
        <taxon>Bacillati</taxon>
        <taxon>Actinomycetota</taxon>
        <taxon>Actinomycetes</taxon>
        <taxon>Micromonosporales</taxon>
        <taxon>Micromonosporaceae</taxon>
    </lineage>
</organism>
<reference evidence="1 2" key="2">
    <citation type="submission" date="2020-03" db="EMBL/GenBank/DDBJ databases">
        <authorList>
            <person name="Ichikawa N."/>
            <person name="Kimura A."/>
            <person name="Kitahashi Y."/>
            <person name="Uohara A."/>
        </authorList>
    </citation>
    <scope>NUCLEOTIDE SEQUENCE [LARGE SCALE GENOMIC DNA]</scope>
    <source>
        <strain evidence="1 2">NBRC 107702</strain>
    </source>
</reference>
<proteinExistence type="predicted"/>
<reference evidence="1 2" key="1">
    <citation type="submission" date="2020-03" db="EMBL/GenBank/DDBJ databases">
        <title>Whole genome shotgun sequence of Phytohabitans flavus NBRC 107702.</title>
        <authorList>
            <person name="Komaki H."/>
            <person name="Tamura T."/>
        </authorList>
    </citation>
    <scope>NUCLEOTIDE SEQUENCE [LARGE SCALE GENOMIC DNA]</scope>
    <source>
        <strain evidence="1 2">NBRC 107702</strain>
    </source>
</reference>
<evidence type="ECO:0000313" key="2">
    <source>
        <dbReference type="Proteomes" id="UP000502508"/>
    </source>
</evidence>
<gene>
    <name evidence="1" type="ORF">Pflav_066160</name>
</gene>
<name>A0A6F8Y273_9ACTN</name>
<evidence type="ECO:0000313" key="1">
    <source>
        <dbReference type="EMBL" id="BCB80206.1"/>
    </source>
</evidence>